<evidence type="ECO:0000256" key="3">
    <source>
        <dbReference type="HAMAP-Rule" id="MF_02071"/>
    </source>
</evidence>
<keyword evidence="1 3" id="KW-0456">Lyase</keyword>
<organism evidence="7 8">
    <name type="scientific">Daejeonella lutea</name>
    <dbReference type="NCBI Taxonomy" id="572036"/>
    <lineage>
        <taxon>Bacteria</taxon>
        <taxon>Pseudomonadati</taxon>
        <taxon>Bacteroidota</taxon>
        <taxon>Sphingobacteriia</taxon>
        <taxon>Sphingobacteriales</taxon>
        <taxon>Sphingobacteriaceae</taxon>
        <taxon>Daejeonella</taxon>
    </lineage>
</organism>
<keyword evidence="2 3" id="KW-0961">Cell wall biogenesis/degradation</keyword>
<dbReference type="GO" id="GO:0008932">
    <property type="term" value="F:lytic endotransglycosylase activity"/>
    <property type="evidence" value="ECO:0007669"/>
    <property type="project" value="UniProtKB-UniRule"/>
</dbReference>
<feature type="chain" id="PRO_5012775328" description="Probable endolytic peptidoglycan transglycosylase RlpA" evidence="5">
    <location>
        <begin position="16"/>
        <end position="128"/>
    </location>
</feature>
<keyword evidence="8" id="KW-1185">Reference proteome</keyword>
<dbReference type="Gene3D" id="2.40.40.10">
    <property type="entry name" value="RlpA-like domain"/>
    <property type="match status" value="1"/>
</dbReference>
<keyword evidence="5" id="KW-0732">Signal</keyword>
<name>A0A1T5BZZ8_9SPHI</name>
<dbReference type="InterPro" id="IPR012997">
    <property type="entry name" value="RplA"/>
</dbReference>
<dbReference type="Pfam" id="PF03330">
    <property type="entry name" value="DPBB_1"/>
    <property type="match status" value="1"/>
</dbReference>
<protein>
    <recommendedName>
        <fullName evidence="3">Probable endolytic peptidoglycan transglycosylase RlpA</fullName>
        <ecNumber evidence="3">4.2.2.-</ecNumber>
    </recommendedName>
</protein>
<dbReference type="CDD" id="cd22268">
    <property type="entry name" value="DPBB_RlpA-like"/>
    <property type="match status" value="1"/>
</dbReference>
<dbReference type="RefSeq" id="WP_139377405.1">
    <property type="nucleotide sequence ID" value="NZ_FUYR01000001.1"/>
</dbReference>
<dbReference type="PANTHER" id="PTHR34183">
    <property type="entry name" value="ENDOLYTIC PEPTIDOGLYCAN TRANSGLYCOSYLASE RLPA"/>
    <property type="match status" value="1"/>
</dbReference>
<proteinExistence type="inferred from homology"/>
<comment type="similarity">
    <text evidence="3 4">Belongs to the RlpA family.</text>
</comment>
<dbReference type="GO" id="GO:0071555">
    <property type="term" value="P:cell wall organization"/>
    <property type="evidence" value="ECO:0007669"/>
    <property type="project" value="UniProtKB-KW"/>
</dbReference>
<dbReference type="HAMAP" id="MF_02071">
    <property type="entry name" value="RlpA"/>
    <property type="match status" value="1"/>
</dbReference>
<evidence type="ECO:0000313" key="7">
    <source>
        <dbReference type="EMBL" id="SKB52470.1"/>
    </source>
</evidence>
<dbReference type="SUPFAM" id="SSF50685">
    <property type="entry name" value="Barwin-like endoglucanases"/>
    <property type="match status" value="1"/>
</dbReference>
<evidence type="ECO:0000256" key="1">
    <source>
        <dbReference type="ARBA" id="ARBA00023239"/>
    </source>
</evidence>
<evidence type="ECO:0000256" key="4">
    <source>
        <dbReference type="RuleBase" id="RU003495"/>
    </source>
</evidence>
<dbReference type="OrthoDB" id="9779128at2"/>
<evidence type="ECO:0000256" key="2">
    <source>
        <dbReference type="ARBA" id="ARBA00023316"/>
    </source>
</evidence>
<dbReference type="InterPro" id="IPR034718">
    <property type="entry name" value="RlpA"/>
</dbReference>
<dbReference type="PANTHER" id="PTHR34183:SF1">
    <property type="entry name" value="ENDOLYTIC PEPTIDOGLYCAN TRANSGLYCOSYLASE RLPA"/>
    <property type="match status" value="1"/>
</dbReference>
<dbReference type="GO" id="GO:0000270">
    <property type="term" value="P:peptidoglycan metabolic process"/>
    <property type="evidence" value="ECO:0007669"/>
    <property type="project" value="UniProtKB-UniRule"/>
</dbReference>
<feature type="domain" description="RlpA-like protein double-psi beta-barrel" evidence="6">
    <location>
        <begin position="32"/>
        <end position="121"/>
    </location>
</feature>
<gene>
    <name evidence="3" type="primary">rlpA</name>
    <name evidence="7" type="ORF">SAMN05661099_1730</name>
</gene>
<accession>A0A1T5BZZ8</accession>
<reference evidence="8" key="1">
    <citation type="submission" date="2017-02" db="EMBL/GenBank/DDBJ databases">
        <authorList>
            <person name="Varghese N."/>
            <person name="Submissions S."/>
        </authorList>
    </citation>
    <scope>NUCLEOTIDE SEQUENCE [LARGE SCALE GENOMIC DNA]</scope>
    <source>
        <strain evidence="8">DSM 22385</strain>
    </source>
</reference>
<sequence length="128" mass="13879">MKTLIFILFTLFATASGEPTGSNTKSSKTMTVTGKATYYASKFHGRRTTSGEVFSNKKLTAAHLKLPFGTIVNVTNVDNGRTVEVRINDRGPHSKFYIIDLSQAAAKKIGMFGKGVANVEITYTLPGE</sequence>
<evidence type="ECO:0000259" key="6">
    <source>
        <dbReference type="Pfam" id="PF03330"/>
    </source>
</evidence>
<dbReference type="EMBL" id="FUYR01000001">
    <property type="protein sequence ID" value="SKB52470.1"/>
    <property type="molecule type" value="Genomic_DNA"/>
</dbReference>
<dbReference type="NCBIfam" id="TIGR00413">
    <property type="entry name" value="rlpA"/>
    <property type="match status" value="1"/>
</dbReference>
<feature type="signal peptide" evidence="5">
    <location>
        <begin position="1"/>
        <end position="15"/>
    </location>
</feature>
<evidence type="ECO:0000313" key="8">
    <source>
        <dbReference type="Proteomes" id="UP000189981"/>
    </source>
</evidence>
<keyword evidence="7" id="KW-0449">Lipoprotein</keyword>
<dbReference type="AlphaFoldDB" id="A0A1T5BZZ8"/>
<dbReference type="EC" id="4.2.2.-" evidence="3"/>
<dbReference type="Proteomes" id="UP000189981">
    <property type="component" value="Unassembled WGS sequence"/>
</dbReference>
<evidence type="ECO:0000256" key="5">
    <source>
        <dbReference type="SAM" id="SignalP"/>
    </source>
</evidence>
<dbReference type="InterPro" id="IPR036908">
    <property type="entry name" value="RlpA-like_sf"/>
</dbReference>
<comment type="function">
    <text evidence="3">Lytic transglycosylase with a strong preference for naked glycan strands that lack stem peptides.</text>
</comment>
<dbReference type="InterPro" id="IPR009009">
    <property type="entry name" value="RlpA-like_DPBB"/>
</dbReference>
<dbReference type="STRING" id="572036.SAMN05661099_1730"/>